<dbReference type="InterPro" id="IPR002347">
    <property type="entry name" value="SDR_fam"/>
</dbReference>
<dbReference type="EMBL" id="CAFBOL010000016">
    <property type="protein sequence ID" value="CAB4982804.1"/>
    <property type="molecule type" value="Genomic_DNA"/>
</dbReference>
<dbReference type="PROSITE" id="PS00061">
    <property type="entry name" value="ADH_SHORT"/>
    <property type="match status" value="1"/>
</dbReference>
<dbReference type="Gene3D" id="3.40.50.720">
    <property type="entry name" value="NAD(P)-binding Rossmann-like Domain"/>
    <property type="match status" value="1"/>
</dbReference>
<dbReference type="PRINTS" id="PR00081">
    <property type="entry name" value="GDHRDH"/>
</dbReference>
<name>A0A6J7JYK9_9ZZZZ</name>
<sequence>MGALDGRVAIITGAASGIGREYARLFSREGASVVAVDLHAPEALVAELVDAGGRALAVGGDVSSWDDAHRFVSATVDAFGDLHVVVNNAGGGPLALMSNMTEQQWDDQIRVNLKGNFCCTRAAVDYWLGRRDASHEVKASVINTTSGAGLFGNPESSAYGAAKAGAAAFTVIAALELRGSGIRVNAVAPAARTPTSGEGTDDVVARFMRAPDDPSEFDQWHPGNISPIVGYLATADCPITGEVFHARGGVVGHFEGWTIGGTLEIGRRWTIAEIAEQLPAVLAAAPSRDNAGGAAYASLRNALRTDRLGPDEAGPA</sequence>
<dbReference type="InterPro" id="IPR020904">
    <property type="entry name" value="Sc_DH/Rdtase_CS"/>
</dbReference>
<dbReference type="InterPro" id="IPR036291">
    <property type="entry name" value="NAD(P)-bd_dom_sf"/>
</dbReference>
<organism evidence="7">
    <name type="scientific">freshwater metagenome</name>
    <dbReference type="NCBI Taxonomy" id="449393"/>
    <lineage>
        <taxon>unclassified sequences</taxon>
        <taxon>metagenomes</taxon>
        <taxon>ecological metagenomes</taxon>
    </lineage>
</organism>
<accession>A0A6J7JYK9</accession>
<evidence type="ECO:0000313" key="5">
    <source>
        <dbReference type="EMBL" id="CAB4816580.1"/>
    </source>
</evidence>
<reference evidence="7" key="1">
    <citation type="submission" date="2020-05" db="EMBL/GenBank/DDBJ databases">
        <authorList>
            <person name="Chiriac C."/>
            <person name="Salcher M."/>
            <person name="Ghai R."/>
            <person name="Kavagutti S V."/>
        </authorList>
    </citation>
    <scope>NUCLEOTIDE SEQUENCE</scope>
</reference>
<dbReference type="EMBL" id="CAEZYF010000021">
    <property type="protein sequence ID" value="CAB4737654.1"/>
    <property type="molecule type" value="Genomic_DNA"/>
</dbReference>
<dbReference type="EMBL" id="CAESGF010000022">
    <property type="protein sequence ID" value="CAB4364998.1"/>
    <property type="molecule type" value="Genomic_DNA"/>
</dbReference>
<evidence type="ECO:0000313" key="8">
    <source>
        <dbReference type="EMBL" id="CAB4982804.1"/>
    </source>
</evidence>
<evidence type="ECO:0000313" key="7">
    <source>
        <dbReference type="EMBL" id="CAB4948013.1"/>
    </source>
</evidence>
<gene>
    <name evidence="4" type="ORF">UFOPK2656_02660</name>
    <name evidence="5" type="ORF">UFOPK3099_01115</name>
    <name evidence="6" type="ORF">UFOPK3267_00443</name>
    <name evidence="7" type="ORF">UFOPK3651_02654</name>
    <name evidence="8" type="ORF">UFOPK3931_00916</name>
    <name evidence="3" type="ORF">UFOPK4189_02757</name>
</gene>
<dbReference type="InterPro" id="IPR051687">
    <property type="entry name" value="Peroxisomal_Beta-Oxidation"/>
</dbReference>
<evidence type="ECO:0000256" key="1">
    <source>
        <dbReference type="ARBA" id="ARBA00006484"/>
    </source>
</evidence>
<comment type="similarity">
    <text evidence="1">Belongs to the short-chain dehydrogenases/reductases (SDR) family.</text>
</comment>
<dbReference type="PANTHER" id="PTHR45024">
    <property type="entry name" value="DEHYDROGENASES, SHORT CHAIN"/>
    <property type="match status" value="1"/>
</dbReference>
<evidence type="ECO:0000313" key="6">
    <source>
        <dbReference type="EMBL" id="CAB4847258.1"/>
    </source>
</evidence>
<evidence type="ECO:0000313" key="4">
    <source>
        <dbReference type="EMBL" id="CAB4737654.1"/>
    </source>
</evidence>
<dbReference type="Pfam" id="PF00106">
    <property type="entry name" value="adh_short"/>
    <property type="match status" value="1"/>
</dbReference>
<evidence type="ECO:0000313" key="3">
    <source>
        <dbReference type="EMBL" id="CAB4364998.1"/>
    </source>
</evidence>
<dbReference type="AlphaFoldDB" id="A0A6J7JYK9"/>
<dbReference type="EMBL" id="CAFBMT010000019">
    <property type="protein sequence ID" value="CAB4948013.1"/>
    <property type="molecule type" value="Genomic_DNA"/>
</dbReference>
<dbReference type="FunFam" id="3.40.50.720:FF:000084">
    <property type="entry name" value="Short-chain dehydrogenase reductase"/>
    <property type="match status" value="1"/>
</dbReference>
<dbReference type="PANTHER" id="PTHR45024:SF2">
    <property type="entry name" value="SCP2 DOMAIN-CONTAINING PROTEIN"/>
    <property type="match status" value="1"/>
</dbReference>
<protein>
    <submittedName>
        <fullName evidence="7">Unannotated protein</fullName>
    </submittedName>
</protein>
<keyword evidence="2" id="KW-0560">Oxidoreductase</keyword>
<evidence type="ECO:0000256" key="2">
    <source>
        <dbReference type="ARBA" id="ARBA00023002"/>
    </source>
</evidence>
<dbReference type="GO" id="GO:0016491">
    <property type="term" value="F:oxidoreductase activity"/>
    <property type="evidence" value="ECO:0007669"/>
    <property type="project" value="UniProtKB-KW"/>
</dbReference>
<proteinExistence type="inferred from homology"/>
<dbReference type="EMBL" id="CAFAAV010000070">
    <property type="protein sequence ID" value="CAB4816580.1"/>
    <property type="molecule type" value="Genomic_DNA"/>
</dbReference>
<dbReference type="SUPFAM" id="SSF51735">
    <property type="entry name" value="NAD(P)-binding Rossmann-fold domains"/>
    <property type="match status" value="1"/>
</dbReference>
<dbReference type="EMBL" id="CAFBIY010000015">
    <property type="protein sequence ID" value="CAB4847258.1"/>
    <property type="molecule type" value="Genomic_DNA"/>
</dbReference>